<dbReference type="EMBL" id="RBZW01000047">
    <property type="protein sequence ID" value="THE63988.1"/>
    <property type="molecule type" value="Genomic_DNA"/>
</dbReference>
<name>A0A4S3TN57_9EURY</name>
<accession>A0A4S3TN57</accession>
<proteinExistence type="predicted"/>
<keyword evidence="2" id="KW-1185">Reference proteome</keyword>
<organism evidence="1 2">
    <name type="scientific">Salinadaptatus halalkaliphilus</name>
    <dbReference type="NCBI Taxonomy" id="2419781"/>
    <lineage>
        <taxon>Archaea</taxon>
        <taxon>Methanobacteriati</taxon>
        <taxon>Methanobacteriota</taxon>
        <taxon>Stenosarchaea group</taxon>
        <taxon>Halobacteria</taxon>
        <taxon>Halobacteriales</taxon>
        <taxon>Natrialbaceae</taxon>
        <taxon>Salinadaptatus</taxon>
    </lineage>
</organism>
<protein>
    <submittedName>
        <fullName evidence="1">Uncharacterized protein</fullName>
    </submittedName>
</protein>
<dbReference type="AlphaFoldDB" id="A0A4S3TN57"/>
<dbReference type="RefSeq" id="WP_141465550.1">
    <property type="nucleotide sequence ID" value="NZ_RBZW01000047.1"/>
</dbReference>
<gene>
    <name evidence="1" type="ORF">D8Y22_15265</name>
</gene>
<dbReference type="OrthoDB" id="386705at2157"/>
<evidence type="ECO:0000313" key="1">
    <source>
        <dbReference type="EMBL" id="THE63988.1"/>
    </source>
</evidence>
<sequence length="505" mass="58257">MVVGDLKRRGQFFKTEAGRLYYFDEPKTELYRVDDPGRRTFATEFQDMVWNRYNLQAGRFSRNLGKDILSKSRHSAPTREVFRFACYDEFNQELYVSDFENGYYAVSQDSIEWRPNGTDVFFLSDDYAESYRYLESDERPELPDELPGERPRWLGQGDPIMRMFGNRVNFDDRAALTPLQQRQQLYTHLHTLPFIDLLNARPIMAWVGEKGSGKTVIERSIGKFIYGDDYRESVMPDNKDDFLAKVSNQSLAFLDNYDDGEDWANDVLAAVATGAGLDQRELYTTNTLHREVPRCWLSLTSRDPPFRRDDVADRTLVFRVKRVEDGFVGMGSYLNQVTDYRNLLWSTYLDNLQTVLSEYLTRDIDSMSSSHRMADWAIFAKIVADSLDVAGIDDLLETMETERATFALENEDWANVIGKWVRSDPDDAQKWRSAGEIGDVLERVADNNDMSISVTHAAGIGSKFSMYRNELAEIYNLEIDDSGRSNRYRFNVSSDTEPAGLGRFH</sequence>
<evidence type="ECO:0000313" key="2">
    <source>
        <dbReference type="Proteomes" id="UP000318864"/>
    </source>
</evidence>
<reference evidence="1 2" key="1">
    <citation type="submission" date="2018-10" db="EMBL/GenBank/DDBJ databases">
        <title>Natronolimnobius sp. XQ-INN 246 isolated from Inner Mongolia Autonomous Region of China.</title>
        <authorList>
            <person name="Xue Q."/>
        </authorList>
    </citation>
    <scope>NUCLEOTIDE SEQUENCE [LARGE SCALE GENOMIC DNA]</scope>
    <source>
        <strain evidence="1 2">XQ-INN 246</strain>
    </source>
</reference>
<comment type="caution">
    <text evidence="1">The sequence shown here is derived from an EMBL/GenBank/DDBJ whole genome shotgun (WGS) entry which is preliminary data.</text>
</comment>
<dbReference type="Proteomes" id="UP000318864">
    <property type="component" value="Unassembled WGS sequence"/>
</dbReference>